<keyword evidence="9" id="KW-0418">Kinase</keyword>
<evidence type="ECO:0000259" key="8">
    <source>
        <dbReference type="SMART" id="SM01010"/>
    </source>
</evidence>
<dbReference type="OrthoDB" id="531008at2759"/>
<dbReference type="GO" id="GO:0006631">
    <property type="term" value="P:fatty acid metabolic process"/>
    <property type="evidence" value="ECO:0007669"/>
    <property type="project" value="UniProtKB-KW"/>
</dbReference>
<dbReference type="FunFam" id="2.60.40.10:FF:000139">
    <property type="entry name" value="Protein kinase AMP-activated non-catalytic subunit beta 1"/>
    <property type="match status" value="1"/>
</dbReference>
<evidence type="ECO:0000256" key="2">
    <source>
        <dbReference type="ARBA" id="ARBA00022516"/>
    </source>
</evidence>
<dbReference type="SMART" id="SM01010">
    <property type="entry name" value="AMPKBI"/>
    <property type="match status" value="1"/>
</dbReference>
<keyword evidence="2" id="KW-0444">Lipid biosynthesis</keyword>
<dbReference type="GO" id="GO:0019901">
    <property type="term" value="F:protein kinase binding"/>
    <property type="evidence" value="ECO:0007669"/>
    <property type="project" value="TreeGrafter"/>
</dbReference>
<dbReference type="Pfam" id="PF16561">
    <property type="entry name" value="AMPK1_CBM"/>
    <property type="match status" value="1"/>
</dbReference>
<keyword evidence="4" id="KW-0276">Fatty acid metabolism</keyword>
<name>A0A1V4JY54_PATFA</name>
<evidence type="ECO:0000313" key="10">
    <source>
        <dbReference type="Proteomes" id="UP000190648"/>
    </source>
</evidence>
<dbReference type="InterPro" id="IPR037256">
    <property type="entry name" value="ASC_dom_sf"/>
</dbReference>
<dbReference type="CDD" id="cd02859">
    <property type="entry name" value="E_set_AMPKbeta_like_N"/>
    <property type="match status" value="1"/>
</dbReference>
<feature type="compositionally biased region" description="Basic and acidic residues" evidence="7">
    <location>
        <begin position="51"/>
        <end position="60"/>
    </location>
</feature>
<dbReference type="GO" id="GO:0005737">
    <property type="term" value="C:cytoplasm"/>
    <property type="evidence" value="ECO:0007669"/>
    <property type="project" value="TreeGrafter"/>
</dbReference>
<feature type="domain" description="Association with the SNF1 complex (ASC)" evidence="8">
    <location>
        <begin position="183"/>
        <end position="273"/>
    </location>
</feature>
<feature type="compositionally biased region" description="Basic and acidic residues" evidence="7">
    <location>
        <begin position="9"/>
        <end position="22"/>
    </location>
</feature>
<evidence type="ECO:0000256" key="6">
    <source>
        <dbReference type="ARBA" id="ARBA00025180"/>
    </source>
</evidence>
<organism evidence="9 10">
    <name type="scientific">Patagioenas fasciata monilis</name>
    <dbReference type="NCBI Taxonomy" id="372326"/>
    <lineage>
        <taxon>Eukaryota</taxon>
        <taxon>Metazoa</taxon>
        <taxon>Chordata</taxon>
        <taxon>Craniata</taxon>
        <taxon>Vertebrata</taxon>
        <taxon>Euteleostomi</taxon>
        <taxon>Archelosauria</taxon>
        <taxon>Archosauria</taxon>
        <taxon>Dinosauria</taxon>
        <taxon>Saurischia</taxon>
        <taxon>Theropoda</taxon>
        <taxon>Coelurosauria</taxon>
        <taxon>Aves</taxon>
        <taxon>Neognathae</taxon>
        <taxon>Neoaves</taxon>
        <taxon>Columbimorphae</taxon>
        <taxon>Columbiformes</taxon>
        <taxon>Columbidae</taxon>
        <taxon>Patagioenas</taxon>
    </lineage>
</organism>
<comment type="similarity">
    <text evidence="1">Belongs to the 5'-AMP-activated protein kinase beta subunit family.</text>
</comment>
<comment type="caution">
    <text evidence="9">The sequence shown here is derived from an EMBL/GenBank/DDBJ whole genome shotgun (WGS) entry which is preliminary data.</text>
</comment>
<dbReference type="GO" id="GO:0005634">
    <property type="term" value="C:nucleus"/>
    <property type="evidence" value="ECO:0007669"/>
    <property type="project" value="TreeGrafter"/>
</dbReference>
<dbReference type="Gene3D" id="6.20.250.60">
    <property type="match status" value="1"/>
</dbReference>
<dbReference type="PANTHER" id="PTHR10343:SF92">
    <property type="entry name" value="5'-AMP-ACTIVATED PROTEIN KINASE SUBUNIT BETA-2"/>
    <property type="match status" value="1"/>
</dbReference>
<keyword evidence="10" id="KW-1185">Reference proteome</keyword>
<evidence type="ECO:0000256" key="5">
    <source>
        <dbReference type="ARBA" id="ARBA00023098"/>
    </source>
</evidence>
<keyword evidence="9" id="KW-0808">Transferase</keyword>
<dbReference type="EMBL" id="LSYS01005497">
    <property type="protein sequence ID" value="OPJ77138.1"/>
    <property type="molecule type" value="Genomic_DNA"/>
</dbReference>
<dbReference type="Proteomes" id="UP000190648">
    <property type="component" value="Unassembled WGS sequence"/>
</dbReference>
<keyword evidence="5" id="KW-0443">Lipid metabolism</keyword>
<proteinExistence type="inferred from homology"/>
<gene>
    <name evidence="9" type="primary">PRKAB2</name>
    <name evidence="9" type="ORF">AV530_007537</name>
</gene>
<feature type="region of interest" description="Disordered" evidence="7">
    <location>
        <begin position="1"/>
        <end position="60"/>
    </location>
</feature>
<reference evidence="9 10" key="1">
    <citation type="submission" date="2016-02" db="EMBL/GenBank/DDBJ databases">
        <title>Band-tailed pigeon sequencing and assembly.</title>
        <authorList>
            <person name="Soares A.E."/>
            <person name="Novak B.J."/>
            <person name="Rice E.S."/>
            <person name="O'Connell B."/>
            <person name="Chang D."/>
            <person name="Weber S."/>
            <person name="Shapiro B."/>
        </authorList>
    </citation>
    <scope>NUCLEOTIDE SEQUENCE [LARGE SCALE GENOMIC DNA]</scope>
    <source>
        <strain evidence="9">BTP2013</strain>
        <tissue evidence="9">Blood</tissue>
    </source>
</reference>
<dbReference type="InterPro" id="IPR032640">
    <property type="entry name" value="AMPK1_CBM"/>
</dbReference>
<dbReference type="SUPFAM" id="SSF81296">
    <property type="entry name" value="E set domains"/>
    <property type="match status" value="1"/>
</dbReference>
<evidence type="ECO:0000256" key="7">
    <source>
        <dbReference type="SAM" id="MobiDB-lite"/>
    </source>
</evidence>
<protein>
    <submittedName>
        <fullName evidence="9">5'-AMP-activated protein kinase subunit beta-2 isoform B</fullName>
    </submittedName>
</protein>
<evidence type="ECO:0000313" key="9">
    <source>
        <dbReference type="EMBL" id="OPJ77138.1"/>
    </source>
</evidence>
<comment type="function">
    <text evidence="6">Non-catalytic subunit of AMP-activated protein kinase (AMPK), an energy sensor protein kinase that plays a key role in regulating cellular energy metabolism. In response to reduction of intracellular ATP levels, AMPK activates energy-producing pathways and inhibits energy-consuming processes: inhibits protein, carbohydrate and lipid biosynthesis, as well as cell growth and proliferation. AMPK acts via direct phosphorylation of metabolic enzymes, and by longer-term effects via phosphorylation of transcription regulators. Also acts as a regulator of cellular polarity by remodeling the actin cytoskeleton; probably by indirectly activating myosin. Beta non-catalytic subunit acts as a scaffold on which the AMPK complex assembles, via its C-terminus that bridges alpha (PRKAA1 or PRKAA2) and gamma subunits (PRKAG1, PRKAG2 or PRKAG3).</text>
</comment>
<dbReference type="InterPro" id="IPR006828">
    <property type="entry name" value="ASC_dom"/>
</dbReference>
<dbReference type="GO" id="GO:0031588">
    <property type="term" value="C:nucleotide-activated protein kinase complex"/>
    <property type="evidence" value="ECO:0007669"/>
    <property type="project" value="TreeGrafter"/>
</dbReference>
<sequence>MGNTTSERVSGERHGSKSHRADGSGAAHPAKEHPHKIMVGSTDDPSVFSSHDSKIPGDKEFVSWQPDLEESKPSQQARPTVIRWADGGKEVFISGSFNNWSTKIPLIKSHNDFVAILDLPEGEHQYKFFVDGQWVHDPSEPVVTSQMGTINNLIHVKKSDFEVFDALKVDSLESSETSGRDLSSSPPGPYGQEMYVYRPEERFKSPPILPPHLLQVILNKDTNISCDPALLPEPNHVMLNHLYALSIKDGVMVLSATHRYKKKYVTTLLYKPI</sequence>
<dbReference type="GO" id="GO:0016301">
    <property type="term" value="F:kinase activity"/>
    <property type="evidence" value="ECO:0007669"/>
    <property type="project" value="UniProtKB-KW"/>
</dbReference>
<dbReference type="InterPro" id="IPR013783">
    <property type="entry name" value="Ig-like_fold"/>
</dbReference>
<dbReference type="SUPFAM" id="SSF160219">
    <property type="entry name" value="AMPKBI-like"/>
    <property type="match status" value="1"/>
</dbReference>
<dbReference type="STRING" id="372326.A0A1V4JY54"/>
<evidence type="ECO:0000256" key="1">
    <source>
        <dbReference type="ARBA" id="ARBA00010926"/>
    </source>
</evidence>
<dbReference type="InterPro" id="IPR014756">
    <property type="entry name" value="Ig_E-set"/>
</dbReference>
<dbReference type="Pfam" id="PF04739">
    <property type="entry name" value="AMPKBI"/>
    <property type="match status" value="1"/>
</dbReference>
<evidence type="ECO:0000256" key="4">
    <source>
        <dbReference type="ARBA" id="ARBA00022832"/>
    </source>
</evidence>
<accession>A0A1V4JY54</accession>
<evidence type="ECO:0000256" key="3">
    <source>
        <dbReference type="ARBA" id="ARBA00022553"/>
    </source>
</evidence>
<dbReference type="PANTHER" id="PTHR10343">
    <property type="entry name" value="5'-AMP-ACTIVATED PROTEIN KINASE , BETA SUBUNIT"/>
    <property type="match status" value="1"/>
</dbReference>
<dbReference type="Gene3D" id="2.60.40.10">
    <property type="entry name" value="Immunoglobulins"/>
    <property type="match status" value="1"/>
</dbReference>
<dbReference type="GO" id="GO:0007165">
    <property type="term" value="P:signal transduction"/>
    <property type="evidence" value="ECO:0007669"/>
    <property type="project" value="TreeGrafter"/>
</dbReference>
<keyword evidence="3" id="KW-0597">Phosphoprotein</keyword>
<dbReference type="AlphaFoldDB" id="A0A1V4JY54"/>
<dbReference type="InterPro" id="IPR050827">
    <property type="entry name" value="CRP1_MDG1_kinase"/>
</dbReference>